<evidence type="ECO:0000256" key="7">
    <source>
        <dbReference type="ARBA" id="ARBA00022777"/>
    </source>
</evidence>
<dbReference type="RefSeq" id="WP_052830804.1">
    <property type="nucleotide sequence ID" value="NZ_BJYZ01000003.1"/>
</dbReference>
<organism evidence="14 15">
    <name type="scientific">Skermanella aerolata</name>
    <dbReference type="NCBI Taxonomy" id="393310"/>
    <lineage>
        <taxon>Bacteria</taxon>
        <taxon>Pseudomonadati</taxon>
        <taxon>Pseudomonadota</taxon>
        <taxon>Alphaproteobacteria</taxon>
        <taxon>Rhodospirillales</taxon>
        <taxon>Azospirillaceae</taxon>
        <taxon>Skermanella</taxon>
    </lineage>
</organism>
<evidence type="ECO:0000256" key="2">
    <source>
        <dbReference type="ARBA" id="ARBA00004370"/>
    </source>
</evidence>
<keyword evidence="4" id="KW-0597">Phosphoprotein</keyword>
<evidence type="ECO:0000256" key="12">
    <source>
        <dbReference type="SAM" id="MobiDB-lite"/>
    </source>
</evidence>
<dbReference type="InterPro" id="IPR050736">
    <property type="entry name" value="Sensor_HK_Regulatory"/>
</dbReference>
<sequence>MSFPSALYGHPDLSGLIVHNSDFGLLVLDRDEKVVVWNRWLAVHSGIGEEEAHGRKLTSLWPTLTNTRVAHAITEALCHGRAGFISHAFNPMPFPLRALAGDGFGDPIDQLVLVRALDSADGQRLCLVQIENISSAVRREKHLRGQIRELQETKARLEQQGRDMEEMTRRLRSARDEAERANRAKSEFLANMSHELRTPLNAIIGFSEMLESGYGGTLSERQASYTKDIHDSGQHLLQIINNVLDMSKVEAGQYQLYETAVDLRDVARASIAILSGRAREQGLTLELAIDSTLPCVMADERTLRQVLLNLLSNAVKFTRGGGRVTVTGGVQQDGDLAIHVGDTGIGIAPEALDLVMEPFRQANGSFSREYEGTGLGLTISKNFIELHGGKLAIESEVGVGTTVSVILPAFRVLHPA</sequence>
<evidence type="ECO:0000256" key="3">
    <source>
        <dbReference type="ARBA" id="ARBA00012438"/>
    </source>
</evidence>
<comment type="catalytic activity">
    <reaction evidence="1">
        <text>ATP + protein L-histidine = ADP + protein N-phospho-L-histidine.</text>
        <dbReference type="EC" id="2.7.13.3"/>
    </reaction>
</comment>
<keyword evidence="6" id="KW-0547">Nucleotide-binding</keyword>
<dbReference type="SMART" id="SM00387">
    <property type="entry name" value="HATPase_c"/>
    <property type="match status" value="1"/>
</dbReference>
<evidence type="ECO:0000256" key="9">
    <source>
        <dbReference type="ARBA" id="ARBA00023012"/>
    </source>
</evidence>
<keyword evidence="10" id="KW-0472">Membrane</keyword>
<dbReference type="PANTHER" id="PTHR43711">
    <property type="entry name" value="TWO-COMPONENT HISTIDINE KINASE"/>
    <property type="match status" value="1"/>
</dbReference>
<dbReference type="Proteomes" id="UP000321523">
    <property type="component" value="Unassembled WGS sequence"/>
</dbReference>
<dbReference type="SUPFAM" id="SSF47384">
    <property type="entry name" value="Homodimeric domain of signal transducing histidine kinase"/>
    <property type="match status" value="1"/>
</dbReference>
<protein>
    <recommendedName>
        <fullName evidence="3">histidine kinase</fullName>
        <ecNumber evidence="3">2.7.13.3</ecNumber>
    </recommendedName>
</protein>
<evidence type="ECO:0000256" key="5">
    <source>
        <dbReference type="ARBA" id="ARBA00022679"/>
    </source>
</evidence>
<feature type="domain" description="Histidine kinase" evidence="13">
    <location>
        <begin position="191"/>
        <end position="411"/>
    </location>
</feature>
<evidence type="ECO:0000256" key="6">
    <source>
        <dbReference type="ARBA" id="ARBA00022741"/>
    </source>
</evidence>
<keyword evidence="7" id="KW-0418">Kinase</keyword>
<proteinExistence type="predicted"/>
<dbReference type="SMART" id="SM00388">
    <property type="entry name" value="HisKA"/>
    <property type="match status" value="1"/>
</dbReference>
<accession>A0A512DLB7</accession>
<evidence type="ECO:0000256" key="8">
    <source>
        <dbReference type="ARBA" id="ARBA00022840"/>
    </source>
</evidence>
<dbReference type="Pfam" id="PF08448">
    <property type="entry name" value="PAS_4"/>
    <property type="match status" value="1"/>
</dbReference>
<evidence type="ECO:0000313" key="14">
    <source>
        <dbReference type="EMBL" id="GEO36980.1"/>
    </source>
</evidence>
<dbReference type="PRINTS" id="PR00344">
    <property type="entry name" value="BCTRLSENSOR"/>
</dbReference>
<evidence type="ECO:0000259" key="13">
    <source>
        <dbReference type="PROSITE" id="PS50109"/>
    </source>
</evidence>
<dbReference type="InterPro" id="IPR013656">
    <property type="entry name" value="PAS_4"/>
</dbReference>
<evidence type="ECO:0000256" key="10">
    <source>
        <dbReference type="ARBA" id="ARBA00023136"/>
    </source>
</evidence>
<keyword evidence="15" id="KW-1185">Reference proteome</keyword>
<dbReference type="Pfam" id="PF02518">
    <property type="entry name" value="HATPase_c"/>
    <property type="match status" value="1"/>
</dbReference>
<dbReference type="GO" id="GO:0000155">
    <property type="term" value="F:phosphorelay sensor kinase activity"/>
    <property type="evidence" value="ECO:0007669"/>
    <property type="project" value="InterPro"/>
</dbReference>
<dbReference type="EMBL" id="BJYZ01000003">
    <property type="protein sequence ID" value="GEO36980.1"/>
    <property type="molecule type" value="Genomic_DNA"/>
</dbReference>
<dbReference type="GO" id="GO:0005524">
    <property type="term" value="F:ATP binding"/>
    <property type="evidence" value="ECO:0007669"/>
    <property type="project" value="UniProtKB-KW"/>
</dbReference>
<dbReference type="InterPro" id="IPR003594">
    <property type="entry name" value="HATPase_dom"/>
</dbReference>
<dbReference type="SUPFAM" id="SSF55874">
    <property type="entry name" value="ATPase domain of HSP90 chaperone/DNA topoisomerase II/histidine kinase"/>
    <property type="match status" value="1"/>
</dbReference>
<reference evidence="14 15" key="1">
    <citation type="submission" date="2019-07" db="EMBL/GenBank/DDBJ databases">
        <title>Whole genome shotgun sequence of Skermanella aerolata NBRC 106429.</title>
        <authorList>
            <person name="Hosoyama A."/>
            <person name="Uohara A."/>
            <person name="Ohji S."/>
            <person name="Ichikawa N."/>
        </authorList>
    </citation>
    <scope>NUCLEOTIDE SEQUENCE [LARGE SCALE GENOMIC DNA]</scope>
    <source>
        <strain evidence="14 15">NBRC 106429</strain>
    </source>
</reference>
<dbReference type="Pfam" id="PF00512">
    <property type="entry name" value="HisKA"/>
    <property type="match status" value="1"/>
</dbReference>
<feature type="region of interest" description="Disordered" evidence="12">
    <location>
        <begin position="158"/>
        <end position="177"/>
    </location>
</feature>
<gene>
    <name evidence="14" type="ORF">SAE02_11280</name>
</gene>
<dbReference type="InterPro" id="IPR005467">
    <property type="entry name" value="His_kinase_dom"/>
</dbReference>
<dbReference type="InterPro" id="IPR003661">
    <property type="entry name" value="HisK_dim/P_dom"/>
</dbReference>
<dbReference type="InterPro" id="IPR004358">
    <property type="entry name" value="Sig_transdc_His_kin-like_C"/>
</dbReference>
<comment type="subcellular location">
    <subcellularLocation>
        <location evidence="2">Membrane</location>
    </subcellularLocation>
</comment>
<dbReference type="InterPro" id="IPR036890">
    <property type="entry name" value="HATPase_C_sf"/>
</dbReference>
<dbReference type="CDD" id="cd16922">
    <property type="entry name" value="HATPase_EvgS-ArcB-TorS-like"/>
    <property type="match status" value="1"/>
</dbReference>
<keyword evidence="9" id="KW-0902">Two-component regulatory system</keyword>
<dbReference type="PANTHER" id="PTHR43711:SF26">
    <property type="entry name" value="SENSOR HISTIDINE KINASE RCSC"/>
    <property type="match status" value="1"/>
</dbReference>
<keyword evidence="5" id="KW-0808">Transferase</keyword>
<comment type="caution">
    <text evidence="14">The sequence shown here is derived from an EMBL/GenBank/DDBJ whole genome shotgun (WGS) entry which is preliminary data.</text>
</comment>
<dbReference type="Gene3D" id="3.30.565.10">
    <property type="entry name" value="Histidine kinase-like ATPase, C-terminal domain"/>
    <property type="match status" value="1"/>
</dbReference>
<dbReference type="AlphaFoldDB" id="A0A512DLB7"/>
<evidence type="ECO:0000256" key="4">
    <source>
        <dbReference type="ARBA" id="ARBA00022553"/>
    </source>
</evidence>
<evidence type="ECO:0000256" key="1">
    <source>
        <dbReference type="ARBA" id="ARBA00000085"/>
    </source>
</evidence>
<dbReference type="FunFam" id="3.30.565.10:FF:000010">
    <property type="entry name" value="Sensor histidine kinase RcsC"/>
    <property type="match status" value="1"/>
</dbReference>
<dbReference type="Gene3D" id="3.30.450.20">
    <property type="entry name" value="PAS domain"/>
    <property type="match status" value="1"/>
</dbReference>
<evidence type="ECO:0000313" key="15">
    <source>
        <dbReference type="Proteomes" id="UP000321523"/>
    </source>
</evidence>
<name>A0A512DLB7_9PROT</name>
<dbReference type="PROSITE" id="PS50109">
    <property type="entry name" value="HIS_KIN"/>
    <property type="match status" value="1"/>
</dbReference>
<keyword evidence="8" id="KW-0067">ATP-binding</keyword>
<dbReference type="SUPFAM" id="SSF55785">
    <property type="entry name" value="PYP-like sensor domain (PAS domain)"/>
    <property type="match status" value="1"/>
</dbReference>
<dbReference type="CDD" id="cd00082">
    <property type="entry name" value="HisKA"/>
    <property type="match status" value="1"/>
</dbReference>
<dbReference type="FunFam" id="1.10.287.130:FF:000038">
    <property type="entry name" value="Sensory transduction histidine kinase"/>
    <property type="match status" value="1"/>
</dbReference>
<dbReference type="InterPro" id="IPR035965">
    <property type="entry name" value="PAS-like_dom_sf"/>
</dbReference>
<dbReference type="GO" id="GO:0016020">
    <property type="term" value="C:membrane"/>
    <property type="evidence" value="ECO:0007669"/>
    <property type="project" value="UniProtKB-SubCell"/>
</dbReference>
<dbReference type="Gene3D" id="1.10.287.130">
    <property type="match status" value="1"/>
</dbReference>
<dbReference type="OrthoDB" id="8477705at2"/>
<keyword evidence="11" id="KW-0131">Cell cycle</keyword>
<dbReference type="EC" id="2.7.13.3" evidence="3"/>
<evidence type="ECO:0000256" key="11">
    <source>
        <dbReference type="ARBA" id="ARBA00023306"/>
    </source>
</evidence>
<dbReference type="InterPro" id="IPR036097">
    <property type="entry name" value="HisK_dim/P_sf"/>
</dbReference>